<dbReference type="Gene3D" id="1.10.150.240">
    <property type="entry name" value="Putative phosphatase, domain 2"/>
    <property type="match status" value="1"/>
</dbReference>
<dbReference type="Proteomes" id="UP000028868">
    <property type="component" value="Unassembled WGS sequence"/>
</dbReference>
<dbReference type="NCBIfam" id="TIGR01493">
    <property type="entry name" value="HAD-SF-IA-v2"/>
    <property type="match status" value="1"/>
</dbReference>
<proteinExistence type="inferred from homology"/>
<evidence type="ECO:0000313" key="3">
    <source>
        <dbReference type="EMBL" id="CDQ22697.1"/>
    </source>
</evidence>
<dbReference type="CDD" id="cd02588">
    <property type="entry name" value="HAD_L2-DEX"/>
    <property type="match status" value="1"/>
</dbReference>
<name>A0A059NYV4_9BACI</name>
<organism evidence="3 4">
    <name type="scientific">Halobacillus karajensis</name>
    <dbReference type="NCBI Taxonomy" id="195088"/>
    <lineage>
        <taxon>Bacteria</taxon>
        <taxon>Bacillati</taxon>
        <taxon>Bacillota</taxon>
        <taxon>Bacilli</taxon>
        <taxon>Bacillales</taxon>
        <taxon>Bacillaceae</taxon>
        <taxon>Halobacillus</taxon>
    </lineage>
</organism>
<dbReference type="RefSeq" id="WP_035506105.1">
    <property type="nucleotide sequence ID" value="NZ_CCDH010000001.1"/>
</dbReference>
<gene>
    <name evidence="3" type="ORF">BN983_00912</name>
</gene>
<protein>
    <submittedName>
        <fullName evidence="3">(S)-2-haloacid dehalogenase</fullName>
    </submittedName>
</protein>
<dbReference type="Gene3D" id="3.40.50.1000">
    <property type="entry name" value="HAD superfamily/HAD-like"/>
    <property type="match status" value="1"/>
</dbReference>
<dbReference type="NCBIfam" id="TIGR01428">
    <property type="entry name" value="HAD_type_II"/>
    <property type="match status" value="1"/>
</dbReference>
<dbReference type="AlphaFoldDB" id="A0A059NYV4"/>
<dbReference type="Pfam" id="PF00702">
    <property type="entry name" value="Hydrolase"/>
    <property type="match status" value="1"/>
</dbReference>
<evidence type="ECO:0000256" key="1">
    <source>
        <dbReference type="ARBA" id="ARBA00008106"/>
    </source>
</evidence>
<dbReference type="SFLD" id="SFLDG01129">
    <property type="entry name" value="C1.5:_HAD__Beta-PGM__Phosphata"/>
    <property type="match status" value="1"/>
</dbReference>
<sequence>MSYKAYVFDAYGTLFDVHSVMKKIHQFFPDQGPSVSEEWRNRQVHYFLVRQLIQEYKPFNDITRWALLDALAINNIDAEFDIVEELMHEYTQLLPFDEVPLLKENHTDKTFTIFSNGTRAMLDPLLANNRLTKDFDLLSANDINIYKPHPKAYQYAHKTLKVNKDEILFFSSNPWDITGAASYGFHTAWVNRKKQMWPEIGIQPTYLINQLNDILI</sequence>
<accession>A0A059NYV4</accession>
<reference evidence="4" key="1">
    <citation type="submission" date="2014-03" db="EMBL/GenBank/DDBJ databases">
        <authorList>
            <person name="Urmite Genomes U."/>
        </authorList>
    </citation>
    <scope>NUCLEOTIDE SEQUENCE [LARGE SCALE GENOMIC DNA]</scope>
    <source>
        <strain evidence="4">HD-03</strain>
    </source>
</reference>
<dbReference type="EMBL" id="CCDI010000001">
    <property type="protein sequence ID" value="CDQ22697.1"/>
    <property type="molecule type" value="Genomic_DNA"/>
</dbReference>
<dbReference type="InterPro" id="IPR006439">
    <property type="entry name" value="HAD-SF_hydro_IA"/>
</dbReference>
<dbReference type="InterPro" id="IPR023198">
    <property type="entry name" value="PGP-like_dom2"/>
</dbReference>
<dbReference type="SUPFAM" id="SSF56784">
    <property type="entry name" value="HAD-like"/>
    <property type="match status" value="1"/>
</dbReference>
<dbReference type="InterPro" id="IPR036412">
    <property type="entry name" value="HAD-like_sf"/>
</dbReference>
<dbReference type="PRINTS" id="PR00413">
    <property type="entry name" value="HADHALOGNASE"/>
</dbReference>
<dbReference type="InterPro" id="IPR051540">
    <property type="entry name" value="S-2-haloacid_dehalogenase"/>
</dbReference>
<reference evidence="3 4" key="2">
    <citation type="submission" date="2014-05" db="EMBL/GenBank/DDBJ databases">
        <title>Draft genome sequence of Halobacillus karajensis HK-03.</title>
        <authorList>
            <person name="Khelaifia S."/>
            <person name="Croce O."/>
            <person name="Lagier J.C."/>
            <person name="Raoult D."/>
        </authorList>
    </citation>
    <scope>NUCLEOTIDE SEQUENCE [LARGE SCALE GENOMIC DNA]</scope>
    <source>
        <strain evidence="3 4">HD-03</strain>
    </source>
</reference>
<dbReference type="PANTHER" id="PTHR43316:SF3">
    <property type="entry name" value="HALOACID DEHALOGENASE, TYPE II (AFU_ORTHOLOGUE AFUA_2G07750)-RELATED"/>
    <property type="match status" value="1"/>
</dbReference>
<dbReference type="SFLD" id="SFLDS00003">
    <property type="entry name" value="Haloacid_Dehalogenase"/>
    <property type="match status" value="1"/>
</dbReference>
<comment type="caution">
    <text evidence="3">The sequence shown here is derived from an EMBL/GenBank/DDBJ whole genome shotgun (WGS) entry which is preliminary data.</text>
</comment>
<dbReference type="GO" id="GO:0019120">
    <property type="term" value="F:hydrolase activity, acting on acid halide bonds, in C-halide compounds"/>
    <property type="evidence" value="ECO:0007669"/>
    <property type="project" value="InterPro"/>
</dbReference>
<comment type="similarity">
    <text evidence="1">Belongs to the HAD-like hydrolase superfamily. S-2-haloalkanoic acid dehalogenase family.</text>
</comment>
<evidence type="ECO:0000313" key="4">
    <source>
        <dbReference type="Proteomes" id="UP000028868"/>
    </source>
</evidence>
<evidence type="ECO:0000256" key="2">
    <source>
        <dbReference type="ARBA" id="ARBA00022801"/>
    </source>
</evidence>
<dbReference type="PANTHER" id="PTHR43316">
    <property type="entry name" value="HYDROLASE, HALOACID DELAHOGENASE-RELATED"/>
    <property type="match status" value="1"/>
</dbReference>
<keyword evidence="4" id="KW-1185">Reference proteome</keyword>
<keyword evidence="2" id="KW-0378">Hydrolase</keyword>
<dbReference type="InterPro" id="IPR006328">
    <property type="entry name" value="2-HAD"/>
</dbReference>
<dbReference type="InterPro" id="IPR023214">
    <property type="entry name" value="HAD_sf"/>
</dbReference>